<sequence length="207" mass="24079">MRITKLTIFYLFIFILTIVLSLAGVHLSITICIITLTVMAMLYRHIHILFRTNNMKMVDKLVKDRKNDPFFAYPYTLAYGTREEQLHSLETAIVKYKQPAMKYNCKFLMAIMKENLEEAKDAADKIKKEPLTSYAKCYIAALEGRTTDMRSDQLTKPWMQPAIEAVYAYKTKNETALHHHAQESIEMARGVQKYVLIHAFENMKTDL</sequence>
<keyword evidence="1" id="KW-1133">Transmembrane helix</keyword>
<evidence type="ECO:0000313" key="3">
    <source>
        <dbReference type="Proteomes" id="UP000317944"/>
    </source>
</evidence>
<comment type="caution">
    <text evidence="2">The sequence shown here is derived from an EMBL/GenBank/DDBJ whole genome shotgun (WGS) entry which is preliminary data.</text>
</comment>
<feature type="transmembrane region" description="Helical" evidence="1">
    <location>
        <begin position="7"/>
        <end position="27"/>
    </location>
</feature>
<name>A0A544UTB8_LYSSH</name>
<evidence type="ECO:0000313" key="2">
    <source>
        <dbReference type="EMBL" id="TQR37080.1"/>
    </source>
</evidence>
<gene>
    <name evidence="2" type="ORF">C7Y47_05120</name>
</gene>
<accession>A0A544UTB8</accession>
<protein>
    <submittedName>
        <fullName evidence="2">Uncharacterized protein</fullName>
    </submittedName>
</protein>
<dbReference type="EMBL" id="SADV01000003">
    <property type="protein sequence ID" value="TQR37080.1"/>
    <property type="molecule type" value="Genomic_DNA"/>
</dbReference>
<proteinExistence type="predicted"/>
<dbReference type="AlphaFoldDB" id="A0A544UTB8"/>
<organism evidence="2 3">
    <name type="scientific">Lysinibacillus sphaericus</name>
    <name type="common">Bacillus sphaericus</name>
    <dbReference type="NCBI Taxonomy" id="1421"/>
    <lineage>
        <taxon>Bacteria</taxon>
        <taxon>Bacillati</taxon>
        <taxon>Bacillota</taxon>
        <taxon>Bacilli</taxon>
        <taxon>Bacillales</taxon>
        <taxon>Bacillaceae</taxon>
        <taxon>Lysinibacillus</taxon>
    </lineage>
</organism>
<evidence type="ECO:0000256" key="1">
    <source>
        <dbReference type="SAM" id="Phobius"/>
    </source>
</evidence>
<dbReference type="OrthoDB" id="2972906at2"/>
<dbReference type="Proteomes" id="UP000317944">
    <property type="component" value="Unassembled WGS sequence"/>
</dbReference>
<keyword evidence="1" id="KW-0472">Membrane</keyword>
<reference evidence="2 3" key="1">
    <citation type="submission" date="2018-03" db="EMBL/GenBank/DDBJ databases">
        <title>Aerobic endospore-forming bacteria genome sequencing and assembly.</title>
        <authorList>
            <person name="Cavalcante D.A."/>
            <person name="Driks A."/>
            <person name="Putonti C."/>
            <person name="De-Souza M.T."/>
        </authorList>
    </citation>
    <scope>NUCLEOTIDE SEQUENCE [LARGE SCALE GENOMIC DNA]</scope>
    <source>
        <strain evidence="2 3">SDF0037</strain>
    </source>
</reference>
<keyword evidence="1" id="KW-0812">Transmembrane</keyword>
<dbReference type="RefSeq" id="WP_142507775.1">
    <property type="nucleotide sequence ID" value="NZ_SADV01000003.1"/>
</dbReference>